<reference evidence="2" key="1">
    <citation type="journal article" date="2021" name="Nat. Commun.">
        <title>Genetic determinants of endophytism in the Arabidopsis root mycobiome.</title>
        <authorList>
            <person name="Mesny F."/>
            <person name="Miyauchi S."/>
            <person name="Thiergart T."/>
            <person name="Pickel B."/>
            <person name="Atanasova L."/>
            <person name="Karlsson M."/>
            <person name="Huettel B."/>
            <person name="Barry K.W."/>
            <person name="Haridas S."/>
            <person name="Chen C."/>
            <person name="Bauer D."/>
            <person name="Andreopoulos W."/>
            <person name="Pangilinan J."/>
            <person name="LaButti K."/>
            <person name="Riley R."/>
            <person name="Lipzen A."/>
            <person name="Clum A."/>
            <person name="Drula E."/>
            <person name="Henrissat B."/>
            <person name="Kohler A."/>
            <person name="Grigoriev I.V."/>
            <person name="Martin F.M."/>
            <person name="Hacquard S."/>
        </authorList>
    </citation>
    <scope>NUCLEOTIDE SEQUENCE</scope>
    <source>
        <strain evidence="2">MPI-CAGE-AT-0021</strain>
    </source>
</reference>
<dbReference type="Proteomes" id="UP000717696">
    <property type="component" value="Unassembled WGS sequence"/>
</dbReference>
<name>A0A9P9J420_9HYPO</name>
<dbReference type="OrthoDB" id="671439at2759"/>
<dbReference type="EMBL" id="JAGMUU010000013">
    <property type="protein sequence ID" value="KAH7140479.1"/>
    <property type="molecule type" value="Genomic_DNA"/>
</dbReference>
<organism evidence="2 3">
    <name type="scientific">Dactylonectria estremocensis</name>
    <dbReference type="NCBI Taxonomy" id="1079267"/>
    <lineage>
        <taxon>Eukaryota</taxon>
        <taxon>Fungi</taxon>
        <taxon>Dikarya</taxon>
        <taxon>Ascomycota</taxon>
        <taxon>Pezizomycotina</taxon>
        <taxon>Sordariomycetes</taxon>
        <taxon>Hypocreomycetidae</taxon>
        <taxon>Hypocreales</taxon>
        <taxon>Nectriaceae</taxon>
        <taxon>Dactylonectria</taxon>
    </lineage>
</organism>
<protein>
    <submittedName>
        <fullName evidence="2">SGNH hydrolase-type esterase domain-containing protein</fullName>
    </submittedName>
</protein>
<accession>A0A9P9J420</accession>
<evidence type="ECO:0000259" key="1">
    <source>
        <dbReference type="Pfam" id="PF13472"/>
    </source>
</evidence>
<keyword evidence="2" id="KW-0378">Hydrolase</keyword>
<dbReference type="InterPro" id="IPR036514">
    <property type="entry name" value="SGNH_hydro_sf"/>
</dbReference>
<evidence type="ECO:0000313" key="3">
    <source>
        <dbReference type="Proteomes" id="UP000717696"/>
    </source>
</evidence>
<dbReference type="InterPro" id="IPR045136">
    <property type="entry name" value="Iah1-like"/>
</dbReference>
<dbReference type="GO" id="GO:0016787">
    <property type="term" value="F:hydrolase activity"/>
    <property type="evidence" value="ECO:0007669"/>
    <property type="project" value="UniProtKB-KW"/>
</dbReference>
<feature type="non-terminal residue" evidence="2">
    <location>
        <position position="1"/>
    </location>
</feature>
<dbReference type="PANTHER" id="PTHR14209">
    <property type="entry name" value="ISOAMYL ACETATE-HYDROLYZING ESTERASE 1"/>
    <property type="match status" value="1"/>
</dbReference>
<keyword evidence="3" id="KW-1185">Reference proteome</keyword>
<comment type="caution">
    <text evidence="2">The sequence shown here is derived from an EMBL/GenBank/DDBJ whole genome shotgun (WGS) entry which is preliminary data.</text>
</comment>
<dbReference type="InterPro" id="IPR013830">
    <property type="entry name" value="SGNH_hydro"/>
</dbReference>
<proteinExistence type="predicted"/>
<sequence length="237" mass="26544">TAYPQLVLFGDSLLQGSVDIQSGFSFQATLQTRLIRRLDVLNRGFAGWNTKNALEYLPKIFPEPNDLSPKLDYLIILLGANDAIVPHPESTRDVPVHQYKDNLTRIISHAHIKSHNPKILLVTPPPVDETKLNSLGHEPRTVAHTALYAEAVRQVVEENPEVVLIDLWKAVMDKAAPSHVNAHSLPGSPEGDFNRLFTDGLHMNGEAYRLFYDLATPHIPEGESSQYIYPDWRDLAS</sequence>
<feature type="domain" description="SGNH hydrolase-type esterase" evidence="1">
    <location>
        <begin position="8"/>
        <end position="210"/>
    </location>
</feature>
<dbReference type="CDD" id="cd01838">
    <property type="entry name" value="Isoamyl_acetate_hydrolase_like"/>
    <property type="match status" value="1"/>
</dbReference>
<dbReference type="Gene3D" id="3.40.50.1110">
    <property type="entry name" value="SGNH hydrolase"/>
    <property type="match status" value="1"/>
</dbReference>
<feature type="non-terminal residue" evidence="2">
    <location>
        <position position="237"/>
    </location>
</feature>
<dbReference type="Pfam" id="PF13472">
    <property type="entry name" value="Lipase_GDSL_2"/>
    <property type="match status" value="1"/>
</dbReference>
<gene>
    <name evidence="2" type="ORF">B0J13DRAFT_638216</name>
</gene>
<dbReference type="PANTHER" id="PTHR14209:SF19">
    <property type="entry name" value="ISOAMYL ACETATE-HYDROLYZING ESTERASE 1 HOMOLOG"/>
    <property type="match status" value="1"/>
</dbReference>
<dbReference type="SUPFAM" id="SSF52266">
    <property type="entry name" value="SGNH hydrolase"/>
    <property type="match status" value="1"/>
</dbReference>
<dbReference type="AlphaFoldDB" id="A0A9P9J420"/>
<evidence type="ECO:0000313" key="2">
    <source>
        <dbReference type="EMBL" id="KAH7140479.1"/>
    </source>
</evidence>